<protein>
    <submittedName>
        <fullName evidence="1">Uncharacterized protein</fullName>
    </submittedName>
</protein>
<accession>A0A9P6QX52</accession>
<evidence type="ECO:0000313" key="1">
    <source>
        <dbReference type="EMBL" id="KAG0305670.1"/>
    </source>
</evidence>
<sequence length="274" mass="30187">MDADYKMRTLAIGMALMVKPQCVEYLCGEVEKILCINTALSAHKDDDLKSANVMFKRCERIVAFFNGCGAAKKALELEQISRGNRVYKLIRSTETRTISSVYAKVYGLAPPLGPLVIEAARTLHGDLELQIKSRFPFSENPNATLVAMFLNPGCFCTQLFTEPSAYLEEAKGLTRRALLTLARETDGQPASVSVLGSAPIVAGGALARLRSTTYMYRAEQESTRYTQAIFEDPAAFGNFLDTPHAFLERSPIGPNPASKLVFSYEKFKESYIAA</sequence>
<comment type="caution">
    <text evidence="1">The sequence shown here is derived from an EMBL/GenBank/DDBJ whole genome shotgun (WGS) entry which is preliminary data.</text>
</comment>
<name>A0A9P6QX52_9FUNG</name>
<reference evidence="1" key="1">
    <citation type="journal article" date="2020" name="Fungal Divers.">
        <title>Resolving the Mortierellaceae phylogeny through synthesis of multi-gene phylogenetics and phylogenomics.</title>
        <authorList>
            <person name="Vandepol N."/>
            <person name="Liber J."/>
            <person name="Desiro A."/>
            <person name="Na H."/>
            <person name="Kennedy M."/>
            <person name="Barry K."/>
            <person name="Grigoriev I.V."/>
            <person name="Miller A.N."/>
            <person name="O'Donnell K."/>
            <person name="Stajich J.E."/>
            <person name="Bonito G."/>
        </authorList>
    </citation>
    <scope>NUCLEOTIDE SEQUENCE</scope>
    <source>
        <strain evidence="1">NVP60</strain>
    </source>
</reference>
<gene>
    <name evidence="1" type="ORF">BGZ97_001036</name>
</gene>
<proteinExistence type="predicted"/>
<dbReference type="Proteomes" id="UP000823405">
    <property type="component" value="Unassembled WGS sequence"/>
</dbReference>
<evidence type="ECO:0000313" key="2">
    <source>
        <dbReference type="Proteomes" id="UP000823405"/>
    </source>
</evidence>
<dbReference type="OrthoDB" id="2433992at2759"/>
<dbReference type="AlphaFoldDB" id="A0A9P6QX52"/>
<organism evidence="1 2">
    <name type="scientific">Linnemannia gamsii</name>
    <dbReference type="NCBI Taxonomy" id="64522"/>
    <lineage>
        <taxon>Eukaryota</taxon>
        <taxon>Fungi</taxon>
        <taxon>Fungi incertae sedis</taxon>
        <taxon>Mucoromycota</taxon>
        <taxon>Mortierellomycotina</taxon>
        <taxon>Mortierellomycetes</taxon>
        <taxon>Mortierellales</taxon>
        <taxon>Mortierellaceae</taxon>
        <taxon>Linnemannia</taxon>
    </lineage>
</organism>
<keyword evidence="2" id="KW-1185">Reference proteome</keyword>
<dbReference type="EMBL" id="JAAAIN010001201">
    <property type="protein sequence ID" value="KAG0305670.1"/>
    <property type="molecule type" value="Genomic_DNA"/>
</dbReference>